<feature type="transmembrane region" description="Helical" evidence="9">
    <location>
        <begin position="420"/>
        <end position="442"/>
    </location>
</feature>
<dbReference type="Pfam" id="PF01769">
    <property type="entry name" value="MgtE"/>
    <property type="match status" value="1"/>
</dbReference>
<comment type="function">
    <text evidence="9">Acts as a magnesium transporter.</text>
</comment>
<feature type="transmembrane region" description="Helical" evidence="9">
    <location>
        <begin position="285"/>
        <end position="302"/>
    </location>
</feature>
<evidence type="ECO:0000256" key="7">
    <source>
        <dbReference type="ARBA" id="ARBA00023136"/>
    </source>
</evidence>
<evidence type="ECO:0000259" key="10">
    <source>
        <dbReference type="PROSITE" id="PS51371"/>
    </source>
</evidence>
<reference evidence="11" key="2">
    <citation type="submission" date="2024-06" db="EMBL/GenBank/DDBJ databases">
        <authorList>
            <person name="Petrova K.O."/>
            <person name="Toshchakov S.V."/>
            <person name="Boltjanskaja Y.V."/>
            <person name="Kevbrin V.V."/>
        </authorList>
    </citation>
    <scope>NUCLEOTIDE SEQUENCE</scope>
    <source>
        <strain evidence="11">Z-710</strain>
    </source>
</reference>
<dbReference type="InterPro" id="IPR006668">
    <property type="entry name" value="Mg_transptr_MgtE_intracell_dom"/>
</dbReference>
<dbReference type="SUPFAM" id="SSF54631">
    <property type="entry name" value="CBS-domain pair"/>
    <property type="match status" value="1"/>
</dbReference>
<dbReference type="SUPFAM" id="SSF158791">
    <property type="entry name" value="MgtE N-terminal domain-like"/>
    <property type="match status" value="1"/>
</dbReference>
<dbReference type="CDD" id="cd04606">
    <property type="entry name" value="CBS_pair_Mg_transporter"/>
    <property type="match status" value="1"/>
</dbReference>
<keyword evidence="7 9" id="KW-0472">Membrane</keyword>
<dbReference type="Gene3D" id="1.25.60.10">
    <property type="entry name" value="MgtE N-terminal domain-like"/>
    <property type="match status" value="1"/>
</dbReference>
<gene>
    <name evidence="11" type="primary">mgtE</name>
    <name evidence="11" type="ORF">PRVXH_001213</name>
</gene>
<feature type="transmembrane region" description="Helical" evidence="9">
    <location>
        <begin position="361"/>
        <end position="380"/>
    </location>
</feature>
<evidence type="ECO:0000256" key="2">
    <source>
        <dbReference type="ARBA" id="ARBA00009749"/>
    </source>
</evidence>
<evidence type="ECO:0000313" key="11">
    <source>
        <dbReference type="EMBL" id="XCI29863.1"/>
    </source>
</evidence>
<keyword evidence="3 9" id="KW-0813">Transport</keyword>
<feature type="domain" description="CBS" evidence="10">
    <location>
        <begin position="136"/>
        <end position="199"/>
    </location>
</feature>
<dbReference type="GO" id="GO:0005886">
    <property type="term" value="C:plasma membrane"/>
    <property type="evidence" value="ECO:0007669"/>
    <property type="project" value="UniProtKB-SubCell"/>
</dbReference>
<reference evidence="11" key="1">
    <citation type="journal article" date="2018" name="Antonie Van Leeuwenhoek">
        <title>Proteinivorax hydrogeniformans sp. nov., an anaerobic, haloalkaliphilic bacterium fermenting proteinaceous compounds with high hydrogen production.</title>
        <authorList>
            <person name="Boltyanskaya Y."/>
            <person name="Detkova E."/>
            <person name="Pimenov N."/>
            <person name="Kevbrin V."/>
        </authorList>
    </citation>
    <scope>NUCLEOTIDE SEQUENCE</scope>
    <source>
        <strain evidence="11">Z-710</strain>
    </source>
</reference>
<keyword evidence="4 9" id="KW-0812">Transmembrane</keyword>
<dbReference type="EMBL" id="CP159485">
    <property type="protein sequence ID" value="XCI29863.1"/>
    <property type="molecule type" value="Genomic_DNA"/>
</dbReference>
<keyword evidence="8" id="KW-0129">CBS domain</keyword>
<evidence type="ECO:0000256" key="8">
    <source>
        <dbReference type="PROSITE-ProRule" id="PRU00703"/>
    </source>
</evidence>
<proteinExistence type="inferred from homology"/>
<dbReference type="PANTHER" id="PTHR43773">
    <property type="entry name" value="MAGNESIUM TRANSPORTER MGTE"/>
    <property type="match status" value="1"/>
</dbReference>
<evidence type="ECO:0000256" key="3">
    <source>
        <dbReference type="ARBA" id="ARBA00022448"/>
    </source>
</evidence>
<dbReference type="Pfam" id="PF03448">
    <property type="entry name" value="MgtE_N"/>
    <property type="match status" value="1"/>
</dbReference>
<sequence>MTMEKKAWQKILRYLKIRDKARTDILEDILPQDIAEKITELEPEEQRKVFGLLNDEEAALILGELEPSEQAHIISAMDDKKSAAILHHMPSDDIADLLGGLENPKVQSILKHMHKEDVAEVTGLLKYPTDSAGGLMTTEFIAFKETTKVKQALSRLRELAPSAETVYYLYTVDEDDRLVGVTSLRELIASSDEETLGQIMRTNVLSVNAEIDQEEVANIVQKYDLLALPVVDNDEKLLGIVTVDDIMDVIEEETTEDIYHLVGTSEREGKSLVHAGVLATSKARLPWLIVCLLGGLISGFVIDSYEDTLANVIALASFIPVIMDMGGNVGSQSSTVFVRGVATGEILPKDMFQYFFKDMKVGLIMGSVCGVSVAGAAALWQANPMLGLVVGLAMFCTVALAATIGTLIPIFFIKLGVDPAVTAGPFVTTIKDVTGLMIYFYIAMTFMEYL</sequence>
<evidence type="ECO:0000256" key="4">
    <source>
        <dbReference type="ARBA" id="ARBA00022692"/>
    </source>
</evidence>
<evidence type="ECO:0000256" key="5">
    <source>
        <dbReference type="ARBA" id="ARBA00022842"/>
    </source>
</evidence>
<dbReference type="PROSITE" id="PS51371">
    <property type="entry name" value="CBS"/>
    <property type="match status" value="2"/>
</dbReference>
<dbReference type="Gene3D" id="1.10.357.20">
    <property type="entry name" value="SLC41 divalent cation transporters, integral membrane domain"/>
    <property type="match status" value="1"/>
</dbReference>
<comment type="subunit">
    <text evidence="9">Homodimer.</text>
</comment>
<dbReference type="Pfam" id="PF00571">
    <property type="entry name" value="CBS"/>
    <property type="match status" value="2"/>
</dbReference>
<dbReference type="InterPro" id="IPR046342">
    <property type="entry name" value="CBS_dom_sf"/>
</dbReference>
<dbReference type="PANTHER" id="PTHR43773:SF1">
    <property type="entry name" value="MAGNESIUM TRANSPORTER MGTE"/>
    <property type="match status" value="1"/>
</dbReference>
<evidence type="ECO:0000256" key="6">
    <source>
        <dbReference type="ARBA" id="ARBA00022989"/>
    </source>
</evidence>
<protein>
    <recommendedName>
        <fullName evidence="9">Magnesium transporter MgtE</fullName>
    </recommendedName>
</protein>
<feature type="transmembrane region" description="Helical" evidence="9">
    <location>
        <begin position="386"/>
        <end position="413"/>
    </location>
</feature>
<dbReference type="AlphaFoldDB" id="A0AAU8HWV6"/>
<feature type="domain" description="CBS" evidence="10">
    <location>
        <begin position="200"/>
        <end position="256"/>
    </location>
</feature>
<dbReference type="InterPro" id="IPR006669">
    <property type="entry name" value="MgtE_transporter"/>
</dbReference>
<keyword evidence="9" id="KW-1003">Cell membrane</keyword>
<dbReference type="SMART" id="SM00116">
    <property type="entry name" value="CBS"/>
    <property type="match status" value="2"/>
</dbReference>
<dbReference type="GO" id="GO:0046872">
    <property type="term" value="F:metal ion binding"/>
    <property type="evidence" value="ECO:0007669"/>
    <property type="project" value="UniProtKB-KW"/>
</dbReference>
<keyword evidence="9" id="KW-0479">Metal-binding</keyword>
<dbReference type="Gene3D" id="3.10.580.10">
    <property type="entry name" value="CBS-domain"/>
    <property type="match status" value="1"/>
</dbReference>
<dbReference type="RefSeq" id="WP_353894410.1">
    <property type="nucleotide sequence ID" value="NZ_CP159485.1"/>
</dbReference>
<comment type="similarity">
    <text evidence="2 9">Belongs to the SLC41A transporter family.</text>
</comment>
<dbReference type="InterPro" id="IPR000644">
    <property type="entry name" value="CBS_dom"/>
</dbReference>
<dbReference type="SMART" id="SM00924">
    <property type="entry name" value="MgtE_N"/>
    <property type="match status" value="1"/>
</dbReference>
<dbReference type="GO" id="GO:0015095">
    <property type="term" value="F:magnesium ion transmembrane transporter activity"/>
    <property type="evidence" value="ECO:0007669"/>
    <property type="project" value="UniProtKB-UniRule"/>
</dbReference>
<dbReference type="InterPro" id="IPR036739">
    <property type="entry name" value="SLC41_membr_dom_sf"/>
</dbReference>
<organism evidence="11">
    <name type="scientific">Proteinivorax hydrogeniformans</name>
    <dbReference type="NCBI Taxonomy" id="1826727"/>
    <lineage>
        <taxon>Bacteria</taxon>
        <taxon>Bacillati</taxon>
        <taxon>Bacillota</taxon>
        <taxon>Clostridia</taxon>
        <taxon>Eubacteriales</taxon>
        <taxon>Proteinivoracaceae</taxon>
        <taxon>Proteinivorax</taxon>
    </lineage>
</organism>
<accession>A0AAU8HWV6</accession>
<evidence type="ECO:0000256" key="1">
    <source>
        <dbReference type="ARBA" id="ARBA00004141"/>
    </source>
</evidence>
<dbReference type="SUPFAM" id="SSF161093">
    <property type="entry name" value="MgtE membrane domain-like"/>
    <property type="match status" value="1"/>
</dbReference>
<comment type="subcellular location">
    <subcellularLocation>
        <location evidence="9">Cell membrane</location>
        <topology evidence="9">Multi-pass membrane protein</topology>
    </subcellularLocation>
    <subcellularLocation>
        <location evidence="1">Membrane</location>
        <topology evidence="1">Multi-pass membrane protein</topology>
    </subcellularLocation>
</comment>
<keyword evidence="5 9" id="KW-0460">Magnesium</keyword>
<comment type="caution">
    <text evidence="9">Lacks conserved residue(s) required for the propagation of feature annotation.</text>
</comment>
<evidence type="ECO:0000256" key="9">
    <source>
        <dbReference type="RuleBase" id="RU362011"/>
    </source>
</evidence>
<dbReference type="InterPro" id="IPR006667">
    <property type="entry name" value="SLC41_membr_dom"/>
</dbReference>
<dbReference type="NCBIfam" id="TIGR00400">
    <property type="entry name" value="mgtE"/>
    <property type="match status" value="1"/>
</dbReference>
<keyword evidence="6 9" id="KW-1133">Transmembrane helix</keyword>
<name>A0AAU8HWV6_9FIRM</name>
<dbReference type="InterPro" id="IPR038076">
    <property type="entry name" value="MgtE_N_sf"/>
</dbReference>